<keyword evidence="6" id="KW-0493">Microtubule</keyword>
<dbReference type="GO" id="GO:0031267">
    <property type="term" value="F:small GTPase binding"/>
    <property type="evidence" value="ECO:0007669"/>
    <property type="project" value="InterPro"/>
</dbReference>
<evidence type="ECO:0000256" key="11">
    <source>
        <dbReference type="ARBA" id="ARBA00023273"/>
    </source>
</evidence>
<dbReference type="InterPro" id="IPR039308">
    <property type="entry name" value="GAS8"/>
</dbReference>
<evidence type="ECO:0000256" key="7">
    <source>
        <dbReference type="ARBA" id="ARBA00022846"/>
    </source>
</evidence>
<evidence type="ECO:0000256" key="2">
    <source>
        <dbReference type="ARBA" id="ARBA00004245"/>
    </source>
</evidence>
<dbReference type="InterPro" id="IPR009057">
    <property type="entry name" value="Homeodomain-like_sf"/>
</dbReference>
<dbReference type="PANTHER" id="PTHR31543:SF0">
    <property type="entry name" value="DYNEIN REGULATORY COMPLEX SUBUNIT 4"/>
    <property type="match status" value="1"/>
</dbReference>
<evidence type="ECO:0000256" key="5">
    <source>
        <dbReference type="ARBA" id="ARBA00022490"/>
    </source>
</evidence>
<reference evidence="15" key="1">
    <citation type="submission" date="2025-08" db="UniProtKB">
        <authorList>
            <consortium name="Ensembl"/>
        </authorList>
    </citation>
    <scope>IDENTIFICATION</scope>
</reference>
<sequence>RPITKEGKKKMKENPAVVNGASTEMAKKLLEVQIVSLREELDRERKKCNYFRLERDKIHGFWEITKERLDNLKSEAEESHKLEIKAYKQKVKHLLYEHQLSITELRKEGEVTTTKLQLKKHEDLESDLWKGIQNLKVKLKEEELSSKNYFEQLLQDMEAKYENKMVALRQEEDIRRVKEIEIIELNNNSHISKLMQNHEKALSDIKTYYEDITSNNLTHIKALKKGEREMKEKKKRLKSEMAKLLRERQLLQNYNADKVRAQFCSKYCNAHNIMGDIPEFKRGQIVGARLAGTSVTKTASLCDVSRATVSRVMSAYHQEIQITSNRINCGRCKRKLSERDVRVLTRIVSKEHKTTAAQITAEFDVHLISPVSARTVSRDNQLLWSTTRCSKTRCFSFIGQTSNSNKKLNETKQLNQGEIRVS</sequence>
<evidence type="ECO:0000256" key="9">
    <source>
        <dbReference type="ARBA" id="ARBA00023069"/>
    </source>
</evidence>
<evidence type="ECO:0000256" key="10">
    <source>
        <dbReference type="ARBA" id="ARBA00023212"/>
    </source>
</evidence>
<evidence type="ECO:0000256" key="1">
    <source>
        <dbReference type="ARBA" id="ARBA00004230"/>
    </source>
</evidence>
<proteinExistence type="inferred from homology"/>
<comment type="similarity">
    <text evidence="3">Belongs to the DRC4 family.</text>
</comment>
<keyword evidence="11" id="KW-0966">Cell projection</keyword>
<dbReference type="GO" id="GO:0005874">
    <property type="term" value="C:microtubule"/>
    <property type="evidence" value="ECO:0007669"/>
    <property type="project" value="UniProtKB-KW"/>
</dbReference>
<feature type="coiled-coil region" evidence="13">
    <location>
        <begin position="220"/>
        <end position="254"/>
    </location>
</feature>
<comment type="subcellular location">
    <subcellularLocation>
        <location evidence="1">Cell projection</location>
        <location evidence="1">Cilium</location>
        <location evidence="1">Flagellum</location>
    </subcellularLocation>
    <subcellularLocation>
        <location evidence="2">Cytoplasm</location>
        <location evidence="2">Cytoskeleton</location>
    </subcellularLocation>
</comment>
<dbReference type="AlphaFoldDB" id="A0A8B9KZK5"/>
<dbReference type="SUPFAM" id="SSF46689">
    <property type="entry name" value="Homeodomain-like"/>
    <property type="match status" value="1"/>
</dbReference>
<dbReference type="Ensembl" id="ENSAMXT00005046270.1">
    <property type="protein sequence ID" value="ENSAMXP00005042531.1"/>
    <property type="gene ID" value="ENSAMXG00005019860.1"/>
</dbReference>
<organism evidence="15 16">
    <name type="scientific">Astyanax mexicanus</name>
    <name type="common">Blind cave fish</name>
    <name type="synonym">Astyanax fasciatus mexicanus</name>
    <dbReference type="NCBI Taxonomy" id="7994"/>
    <lineage>
        <taxon>Eukaryota</taxon>
        <taxon>Metazoa</taxon>
        <taxon>Chordata</taxon>
        <taxon>Craniata</taxon>
        <taxon>Vertebrata</taxon>
        <taxon>Euteleostomi</taxon>
        <taxon>Actinopterygii</taxon>
        <taxon>Neopterygii</taxon>
        <taxon>Teleostei</taxon>
        <taxon>Ostariophysi</taxon>
        <taxon>Characiformes</taxon>
        <taxon>Characoidei</taxon>
        <taxon>Acestrorhamphidae</taxon>
        <taxon>Acestrorhamphinae</taxon>
        <taxon>Astyanax</taxon>
    </lineage>
</organism>
<evidence type="ECO:0000256" key="8">
    <source>
        <dbReference type="ARBA" id="ARBA00023054"/>
    </source>
</evidence>
<name>A0A8B9KZK5_ASTMX</name>
<dbReference type="GO" id="GO:0005794">
    <property type="term" value="C:Golgi apparatus"/>
    <property type="evidence" value="ECO:0007669"/>
    <property type="project" value="TreeGrafter"/>
</dbReference>
<evidence type="ECO:0000256" key="4">
    <source>
        <dbReference type="ARBA" id="ARBA00021301"/>
    </source>
</evidence>
<evidence type="ECO:0000313" key="16">
    <source>
        <dbReference type="Proteomes" id="UP000694621"/>
    </source>
</evidence>
<dbReference type="Proteomes" id="UP000694621">
    <property type="component" value="Unplaced"/>
</dbReference>
<keyword evidence="8 13" id="KW-0175">Coiled coil</keyword>
<dbReference type="Pfam" id="PF13851">
    <property type="entry name" value="GAS"/>
    <property type="match status" value="1"/>
</dbReference>
<dbReference type="GO" id="GO:0030317">
    <property type="term" value="P:flagellated sperm motility"/>
    <property type="evidence" value="ECO:0007669"/>
    <property type="project" value="TreeGrafter"/>
</dbReference>
<keyword evidence="5" id="KW-0963">Cytoplasm</keyword>
<evidence type="ECO:0000313" key="15">
    <source>
        <dbReference type="Ensembl" id="ENSAMXP00005042531.1"/>
    </source>
</evidence>
<evidence type="ECO:0000256" key="6">
    <source>
        <dbReference type="ARBA" id="ARBA00022701"/>
    </source>
</evidence>
<feature type="domain" description="Growth arrest-specific protein 8" evidence="14">
    <location>
        <begin position="194"/>
        <end position="251"/>
    </location>
</feature>
<keyword evidence="10" id="KW-0206">Cytoskeleton</keyword>
<dbReference type="GO" id="GO:0008017">
    <property type="term" value="F:microtubule binding"/>
    <property type="evidence" value="ECO:0007669"/>
    <property type="project" value="InterPro"/>
</dbReference>
<dbReference type="PANTHER" id="PTHR31543">
    <property type="entry name" value="DYNEIN REGULATORY COMPLEX SUBUNIT 4"/>
    <property type="match status" value="1"/>
</dbReference>
<keyword evidence="7" id="KW-0282">Flagellum</keyword>
<dbReference type="InterPro" id="IPR025593">
    <property type="entry name" value="GAS8_dom"/>
</dbReference>
<protein>
    <recommendedName>
        <fullName evidence="4">Dynein regulatory complex subunit 4</fullName>
    </recommendedName>
    <alternativeName>
        <fullName evidence="12">Growth arrest-specific protein 8</fullName>
    </alternativeName>
</protein>
<feature type="coiled-coil region" evidence="13">
    <location>
        <begin position="132"/>
        <end position="188"/>
    </location>
</feature>
<keyword evidence="9" id="KW-0969">Cilium</keyword>
<dbReference type="GO" id="GO:0031514">
    <property type="term" value="C:motile cilium"/>
    <property type="evidence" value="ECO:0007669"/>
    <property type="project" value="UniProtKB-SubCell"/>
</dbReference>
<accession>A0A8B9KZK5</accession>
<evidence type="ECO:0000259" key="14">
    <source>
        <dbReference type="Pfam" id="PF13851"/>
    </source>
</evidence>
<evidence type="ECO:0000256" key="13">
    <source>
        <dbReference type="SAM" id="Coils"/>
    </source>
</evidence>
<evidence type="ECO:0000256" key="3">
    <source>
        <dbReference type="ARBA" id="ARBA00009859"/>
    </source>
</evidence>
<evidence type="ECO:0000256" key="12">
    <source>
        <dbReference type="ARBA" id="ARBA00031568"/>
    </source>
</evidence>